<evidence type="ECO:0000313" key="2">
    <source>
        <dbReference type="EMBL" id="MBS9336274.1"/>
    </source>
</evidence>
<evidence type="ECO:0000259" key="1">
    <source>
        <dbReference type="Pfam" id="PF05193"/>
    </source>
</evidence>
<sequence>MVEEKRALQWLNVHESQKFNTNSVMLAFVQKAKEGAASRRALLSYLMAVSSNRYQKQQAVAKRLMALYGASFSVRVQAYGQLNLLLFNLSFVKKSSLPDSQQGIDDLAMTFFKEMVFNQNWQRLVEQPELLAAEKKNLQHAILNRQDDKVALALDEARTHLFADQALRESILGRVDEVAALTVADIEAAYAEMVEEDDRLLYVHGEMSEEQVAAFVQDWPKRKNNSSRGLLVKRPELRKGPLTWLENADFQQAVTLAHYQLEEGQQNLAVALIFNALLGAGPASLLFTEIREKRSLAYQISSRLQWDLGMVTVLGECAKDSAREVLGLVDEQMERIARGDFSTAAFDQAKKTVLAARLRLVDDLQAQSQEGLLRRLLPGLMAEEDLLKALDSVGASDLQDFAFKLKKVDSFIMAEEEGK</sequence>
<dbReference type="Pfam" id="PF05193">
    <property type="entry name" value="Peptidase_M16_C"/>
    <property type="match status" value="1"/>
</dbReference>
<organism evidence="2 3">
    <name type="scientific">Fructobacillus papyrifericola</name>
    <dbReference type="NCBI Taxonomy" id="2713172"/>
    <lineage>
        <taxon>Bacteria</taxon>
        <taxon>Bacillati</taxon>
        <taxon>Bacillota</taxon>
        <taxon>Bacilli</taxon>
        <taxon>Lactobacillales</taxon>
        <taxon>Lactobacillaceae</taxon>
        <taxon>Fructobacillus</taxon>
    </lineage>
</organism>
<dbReference type="SUPFAM" id="SSF63411">
    <property type="entry name" value="LuxS/MPP-like metallohydrolase"/>
    <property type="match status" value="2"/>
</dbReference>
<proteinExistence type="predicted"/>
<feature type="domain" description="Peptidase M16 C-terminal" evidence="1">
    <location>
        <begin position="181"/>
        <end position="352"/>
    </location>
</feature>
<protein>
    <submittedName>
        <fullName evidence="2">Insulinase family protein</fullName>
    </submittedName>
</protein>
<comment type="caution">
    <text evidence="2">The sequence shown here is derived from an EMBL/GenBank/DDBJ whole genome shotgun (WGS) entry which is preliminary data.</text>
</comment>
<dbReference type="InterPro" id="IPR007863">
    <property type="entry name" value="Peptidase_M16_C"/>
</dbReference>
<dbReference type="EMBL" id="JAAMFJ010000001">
    <property type="protein sequence ID" value="MBS9336274.1"/>
    <property type="molecule type" value="Genomic_DNA"/>
</dbReference>
<dbReference type="RefSeq" id="WP_213792817.1">
    <property type="nucleotide sequence ID" value="NZ_JAAMFJ010000001.1"/>
</dbReference>
<evidence type="ECO:0000313" key="3">
    <source>
        <dbReference type="Proteomes" id="UP000735205"/>
    </source>
</evidence>
<dbReference type="InterPro" id="IPR011249">
    <property type="entry name" value="Metalloenz_LuxS/M16"/>
</dbReference>
<dbReference type="Gene3D" id="3.30.830.10">
    <property type="entry name" value="Metalloenzyme, LuxS/M16 peptidase-like"/>
    <property type="match status" value="2"/>
</dbReference>
<keyword evidence="3" id="KW-1185">Reference proteome</keyword>
<accession>A0ABS5QSU8</accession>
<name>A0ABS5QSU8_9LACO</name>
<dbReference type="Proteomes" id="UP000735205">
    <property type="component" value="Unassembled WGS sequence"/>
</dbReference>
<gene>
    <name evidence="2" type="ORF">G6R28_03385</name>
</gene>
<reference evidence="2 3" key="1">
    <citation type="submission" date="2020-02" db="EMBL/GenBank/DDBJ databases">
        <title>Fructobacillus sp. isolated from paper mulberry of Taiwan.</title>
        <authorList>
            <person name="Lin S.-T."/>
        </authorList>
    </citation>
    <scope>NUCLEOTIDE SEQUENCE [LARGE SCALE GENOMIC DNA]</scope>
    <source>
        <strain evidence="2 3">M1-21</strain>
    </source>
</reference>